<dbReference type="AlphaFoldDB" id="A0AAF0YND3"/>
<reference evidence="1 2" key="2">
    <citation type="submission" date="2023-10" db="EMBL/GenBank/DDBJ databases">
        <authorList>
            <person name="Choi B."/>
        </authorList>
    </citation>
    <scope>NUCLEOTIDE SEQUENCE [LARGE SCALE GENOMIC DNA]</scope>
    <source>
        <strain evidence="1 2">UMB0959</strain>
    </source>
</reference>
<evidence type="ECO:0000313" key="1">
    <source>
        <dbReference type="EMBL" id="WOS95671.1"/>
    </source>
</evidence>
<organism evidence="1 2">
    <name type="scientific">Nosocomiicoccus massiliensis</name>
    <dbReference type="NCBI Taxonomy" id="1232430"/>
    <lineage>
        <taxon>Bacteria</taxon>
        <taxon>Bacillati</taxon>
        <taxon>Bacillota</taxon>
        <taxon>Bacilli</taxon>
        <taxon>Bacillales</taxon>
        <taxon>Staphylococcaceae</taxon>
        <taxon>Nosocomiicoccus</taxon>
    </lineage>
</organism>
<accession>A0AAF0YND3</accession>
<dbReference type="RefSeq" id="WP_143861254.1">
    <property type="nucleotide sequence ID" value="NZ_CP136964.1"/>
</dbReference>
<evidence type="ECO:0000313" key="2">
    <source>
        <dbReference type="Proteomes" id="UP000243626"/>
    </source>
</evidence>
<dbReference type="Proteomes" id="UP000243626">
    <property type="component" value="Chromosome"/>
</dbReference>
<keyword evidence="2" id="KW-1185">Reference proteome</keyword>
<sequence>MMTLYTFQDEKSLVDKITELKLNFIKTRQMTVVSNKRPTKEFKHNTDVEFVKGDGTIWERTVGGLFNKSPESLISRRFNLDGESLNTYHEALINGEFILIINDGKKEVEIDDETDLKPKSEANHVLEDEEFVEILDSYGLNSERSFIEGNNKKTKRG</sequence>
<gene>
    <name evidence="1" type="ORF">CJ229_006135</name>
</gene>
<reference evidence="2" key="1">
    <citation type="submission" date="2017-09" db="EMBL/GenBank/DDBJ databases">
        <title>Bacterial strain isolated from the female urinary microbiota.</title>
        <authorList>
            <person name="Thomas-White K."/>
            <person name="Kumar N."/>
            <person name="Forster S."/>
            <person name="Putonti C."/>
            <person name="Lawley T."/>
            <person name="Wolfe A.J."/>
        </authorList>
    </citation>
    <scope>NUCLEOTIDE SEQUENCE [LARGE SCALE GENOMIC DNA]</scope>
    <source>
        <strain evidence="2">UMB0959</strain>
    </source>
</reference>
<dbReference type="EMBL" id="CP136964">
    <property type="protein sequence ID" value="WOS95671.1"/>
    <property type="molecule type" value="Genomic_DNA"/>
</dbReference>
<dbReference type="KEGG" id="nmy:CJ229_006135"/>
<protein>
    <submittedName>
        <fullName evidence="1">General stress protein</fullName>
    </submittedName>
</protein>
<proteinExistence type="predicted"/>
<name>A0AAF0YND3_9STAP</name>